<keyword evidence="1" id="KW-1185">Reference proteome</keyword>
<reference evidence="2" key="1">
    <citation type="submission" date="2016-11" db="UniProtKB">
        <authorList>
            <consortium name="WormBaseParasite"/>
        </authorList>
    </citation>
    <scope>IDENTIFICATION</scope>
</reference>
<accession>A0A1I7WNW1</accession>
<name>A0A1I7WNW1_HETBA</name>
<evidence type="ECO:0000313" key="2">
    <source>
        <dbReference type="WBParaSite" id="Hba_06839"/>
    </source>
</evidence>
<sequence>MSTQNKIVVSTFLAKLEKLWNMRILINF</sequence>
<dbReference type="WBParaSite" id="Hba_06839">
    <property type="protein sequence ID" value="Hba_06839"/>
    <property type="gene ID" value="Hba_06839"/>
</dbReference>
<dbReference type="Proteomes" id="UP000095283">
    <property type="component" value="Unplaced"/>
</dbReference>
<proteinExistence type="predicted"/>
<dbReference type="AlphaFoldDB" id="A0A1I7WNW1"/>
<protein>
    <submittedName>
        <fullName evidence="2">Uncharacterized protein</fullName>
    </submittedName>
</protein>
<evidence type="ECO:0000313" key="1">
    <source>
        <dbReference type="Proteomes" id="UP000095283"/>
    </source>
</evidence>
<organism evidence="1 2">
    <name type="scientific">Heterorhabditis bacteriophora</name>
    <name type="common">Entomopathogenic nematode worm</name>
    <dbReference type="NCBI Taxonomy" id="37862"/>
    <lineage>
        <taxon>Eukaryota</taxon>
        <taxon>Metazoa</taxon>
        <taxon>Ecdysozoa</taxon>
        <taxon>Nematoda</taxon>
        <taxon>Chromadorea</taxon>
        <taxon>Rhabditida</taxon>
        <taxon>Rhabditina</taxon>
        <taxon>Rhabditomorpha</taxon>
        <taxon>Strongyloidea</taxon>
        <taxon>Heterorhabditidae</taxon>
        <taxon>Heterorhabditis</taxon>
    </lineage>
</organism>